<dbReference type="RefSeq" id="WP_160897259.1">
    <property type="nucleotide sequence ID" value="NZ_WUMU01000048.1"/>
</dbReference>
<evidence type="ECO:0008006" key="4">
    <source>
        <dbReference type="Google" id="ProtNLM"/>
    </source>
</evidence>
<organism evidence="2 3">
    <name type="scientific">Pseudooceanicola albus</name>
    <dbReference type="NCBI Taxonomy" id="2692189"/>
    <lineage>
        <taxon>Bacteria</taxon>
        <taxon>Pseudomonadati</taxon>
        <taxon>Pseudomonadota</taxon>
        <taxon>Alphaproteobacteria</taxon>
        <taxon>Rhodobacterales</taxon>
        <taxon>Paracoccaceae</taxon>
        <taxon>Pseudooceanicola</taxon>
    </lineage>
</organism>
<evidence type="ECO:0000313" key="2">
    <source>
        <dbReference type="EMBL" id="MXN21147.1"/>
    </source>
</evidence>
<dbReference type="AlphaFoldDB" id="A0A6L7GC21"/>
<keyword evidence="1" id="KW-1133">Transmembrane helix</keyword>
<proteinExistence type="predicted"/>
<feature type="transmembrane region" description="Helical" evidence="1">
    <location>
        <begin position="59"/>
        <end position="77"/>
    </location>
</feature>
<name>A0A6L7GC21_9RHOB</name>
<keyword evidence="1" id="KW-0472">Membrane</keyword>
<keyword evidence="1" id="KW-0812">Transmembrane</keyword>
<reference evidence="2 3" key="1">
    <citation type="submission" date="2019-12" db="EMBL/GenBank/DDBJ databases">
        <authorList>
            <person name="Li M."/>
        </authorList>
    </citation>
    <scope>NUCLEOTIDE SEQUENCE [LARGE SCALE GENOMIC DNA]</scope>
    <source>
        <strain evidence="2 3">GBMRC 2024</strain>
    </source>
</reference>
<sequence length="99" mass="10381">MSDPTKDPAVIGGLAEALRAWRETLPEQFFALLLSGVAGAWVRAVFLPEMRLVRRLVEALAGVCSAMTLGWLLGAILDGWTDAGTPAYCGAAFAMGEGG</sequence>
<gene>
    <name evidence="2" type="ORF">GR170_25295</name>
</gene>
<dbReference type="Proteomes" id="UP000477911">
    <property type="component" value="Unassembled WGS sequence"/>
</dbReference>
<accession>A0A6L7GC21</accession>
<comment type="caution">
    <text evidence="2">The sequence shown here is derived from an EMBL/GenBank/DDBJ whole genome shotgun (WGS) entry which is preliminary data.</text>
</comment>
<evidence type="ECO:0000313" key="3">
    <source>
        <dbReference type="Proteomes" id="UP000477911"/>
    </source>
</evidence>
<evidence type="ECO:0000256" key="1">
    <source>
        <dbReference type="SAM" id="Phobius"/>
    </source>
</evidence>
<dbReference type="EMBL" id="WUMU01000048">
    <property type="protein sequence ID" value="MXN21147.1"/>
    <property type="molecule type" value="Genomic_DNA"/>
</dbReference>
<feature type="transmembrane region" description="Helical" evidence="1">
    <location>
        <begin position="29"/>
        <end position="47"/>
    </location>
</feature>
<protein>
    <recommendedName>
        <fullName evidence="4">Holin</fullName>
    </recommendedName>
</protein>
<feature type="non-terminal residue" evidence="2">
    <location>
        <position position="99"/>
    </location>
</feature>
<keyword evidence="3" id="KW-1185">Reference proteome</keyword>